<name>A0A6S6VWF8_9PLEO</name>
<reference evidence="2" key="1">
    <citation type="submission" date="2021-02" db="EMBL/GenBank/DDBJ databases">
        <authorList>
            <person name="Syme A R."/>
            <person name="Syme A R."/>
            <person name="Moolhuijzen P."/>
        </authorList>
    </citation>
    <scope>NUCLEOTIDE SEQUENCE</scope>
    <source>
        <strain evidence="2">W1-1</strain>
    </source>
</reference>
<dbReference type="AlphaFoldDB" id="A0A6S6VWF8"/>
<feature type="region of interest" description="Disordered" evidence="1">
    <location>
        <begin position="1"/>
        <end position="107"/>
    </location>
</feature>
<feature type="compositionally biased region" description="Polar residues" evidence="1">
    <location>
        <begin position="94"/>
        <end position="107"/>
    </location>
</feature>
<evidence type="ECO:0000256" key="1">
    <source>
        <dbReference type="SAM" id="MobiDB-lite"/>
    </source>
</evidence>
<dbReference type="Proteomes" id="UP000472372">
    <property type="component" value="Chromosome 2"/>
</dbReference>
<gene>
    <name evidence="2" type="ORF">PTTW11_02234</name>
</gene>
<sequence>MNFNEPFRHPSNLVPGNDNEVQSTHVDDGHAGSQYSDPSLPSGSNGACQYSIRTNDAGGYRNYQNTGSPIFPQPDPVDNQYPQQIDPGDFLSEPIQQHAPQSEGSTFSPSLLEGDMKQDKAEHNLMLTHWGQPQPQPYNRNTFTLPTGYPGSQSNDFNDHRIRNIQHQAIAPYVLPGIGAYEPTLRQQGKLYNTQPCHGYQYFKEGPWNNHRIDPGHQQPNNAVFLSKDQRFEPEAPLSSVNTHQDHGQMLAWTVSNLVRRIDSNEAGCANNDGGGLSGLSDSIPNRQGMQPGIDTFRGDNDQTNNQMSRHGFLSAQLSRNEQSFGQPIGNPSQYLHVQTRLTDTTDAT</sequence>
<protein>
    <submittedName>
        <fullName evidence="2">Uncharacterized protein</fullName>
    </submittedName>
</protein>
<evidence type="ECO:0000313" key="2">
    <source>
        <dbReference type="EMBL" id="CAE7011699.1"/>
    </source>
</evidence>
<accession>A0A6S6VWF8</accession>
<organism evidence="2 3">
    <name type="scientific">Pyrenophora teres f. teres</name>
    <dbReference type="NCBI Taxonomy" id="97479"/>
    <lineage>
        <taxon>Eukaryota</taxon>
        <taxon>Fungi</taxon>
        <taxon>Dikarya</taxon>
        <taxon>Ascomycota</taxon>
        <taxon>Pezizomycotina</taxon>
        <taxon>Dothideomycetes</taxon>
        <taxon>Pleosporomycetidae</taxon>
        <taxon>Pleosporales</taxon>
        <taxon>Pleosporineae</taxon>
        <taxon>Pleosporaceae</taxon>
        <taxon>Pyrenophora</taxon>
    </lineage>
</organism>
<dbReference type="EMBL" id="HG992978">
    <property type="protein sequence ID" value="CAE7011699.1"/>
    <property type="molecule type" value="Genomic_DNA"/>
</dbReference>
<evidence type="ECO:0000313" key="3">
    <source>
        <dbReference type="Proteomes" id="UP000472372"/>
    </source>
</evidence>
<feature type="compositionally biased region" description="Polar residues" evidence="1">
    <location>
        <begin position="33"/>
        <end position="54"/>
    </location>
</feature>
<proteinExistence type="predicted"/>